<dbReference type="Proteomes" id="UP000017836">
    <property type="component" value="Unassembled WGS sequence"/>
</dbReference>
<dbReference type="SUPFAM" id="SSF46689">
    <property type="entry name" value="Homeodomain-like"/>
    <property type="match status" value="1"/>
</dbReference>
<dbReference type="eggNOG" id="KOG0724">
    <property type="taxonomic scope" value="Eukaryota"/>
</dbReference>
<keyword evidence="2" id="KW-0805">Transcription regulation</keyword>
<dbReference type="FunFam" id="1.10.10.60:FF:000154">
    <property type="entry name" value="Transcription factor SRM1"/>
    <property type="match status" value="1"/>
</dbReference>
<evidence type="ECO:0000313" key="6">
    <source>
        <dbReference type="Proteomes" id="UP000017836"/>
    </source>
</evidence>
<dbReference type="STRING" id="13333.W1NUQ1"/>
<accession>W1NUQ1</accession>
<dbReference type="Gramene" id="ERM99322">
    <property type="protein sequence ID" value="ERM99322"/>
    <property type="gene ID" value="AMTR_s00108p00066140"/>
</dbReference>
<name>W1NUQ1_AMBTC</name>
<sequence length="112" mass="12826">MVFNGWSFQQNKIFGEALAAFPDGLPDRWQEIVGKVAGKSAKEVYMHYEALLKDIKEIDSGKVELPSYNDVSYFRENSPEKFSYGSFESRQVPATCKMGRKKGSPWTEVQHR</sequence>
<dbReference type="AlphaFoldDB" id="W1NUQ1"/>
<keyword evidence="4" id="KW-0539">Nucleus</keyword>
<reference evidence="6" key="1">
    <citation type="journal article" date="2013" name="Science">
        <title>The Amborella genome and the evolution of flowering plants.</title>
        <authorList>
            <consortium name="Amborella Genome Project"/>
        </authorList>
    </citation>
    <scope>NUCLEOTIDE SEQUENCE [LARGE SCALE GENOMIC DNA]</scope>
</reference>
<dbReference type="Gene3D" id="1.10.10.60">
    <property type="entry name" value="Homeodomain-like"/>
    <property type="match status" value="1"/>
</dbReference>
<evidence type="ECO:0000256" key="4">
    <source>
        <dbReference type="ARBA" id="ARBA00023242"/>
    </source>
</evidence>
<organism evidence="5 6">
    <name type="scientific">Amborella trichopoda</name>
    <dbReference type="NCBI Taxonomy" id="13333"/>
    <lineage>
        <taxon>Eukaryota</taxon>
        <taxon>Viridiplantae</taxon>
        <taxon>Streptophyta</taxon>
        <taxon>Embryophyta</taxon>
        <taxon>Tracheophyta</taxon>
        <taxon>Spermatophyta</taxon>
        <taxon>Magnoliopsida</taxon>
        <taxon>Amborellales</taxon>
        <taxon>Amborellaceae</taxon>
        <taxon>Amborella</taxon>
    </lineage>
</organism>
<protein>
    <recommendedName>
        <fullName evidence="7">SANT domain-containing protein</fullName>
    </recommendedName>
</protein>
<keyword evidence="6" id="KW-1185">Reference proteome</keyword>
<evidence type="ECO:0008006" key="7">
    <source>
        <dbReference type="Google" id="ProtNLM"/>
    </source>
</evidence>
<evidence type="ECO:0000313" key="5">
    <source>
        <dbReference type="EMBL" id="ERM99322.1"/>
    </source>
</evidence>
<dbReference type="PANTHER" id="PTHR43952:SF75">
    <property type="entry name" value="PROTEIN RADIALIS-LIKE 6"/>
    <property type="match status" value="1"/>
</dbReference>
<dbReference type="EMBL" id="KI395026">
    <property type="protein sequence ID" value="ERM99322.1"/>
    <property type="molecule type" value="Genomic_DNA"/>
</dbReference>
<dbReference type="GO" id="GO:0005634">
    <property type="term" value="C:nucleus"/>
    <property type="evidence" value="ECO:0007669"/>
    <property type="project" value="UniProtKB-SubCell"/>
</dbReference>
<dbReference type="InterPro" id="IPR044636">
    <property type="entry name" value="RADIALIS-like"/>
</dbReference>
<keyword evidence="3" id="KW-0804">Transcription</keyword>
<evidence type="ECO:0000256" key="2">
    <source>
        <dbReference type="ARBA" id="ARBA00023015"/>
    </source>
</evidence>
<dbReference type="HOGENOM" id="CLU_162914_0_0_1"/>
<dbReference type="PANTHER" id="PTHR43952">
    <property type="entry name" value="MYB FAMILY TRANSCRIPTION FACTOR-RELATED"/>
    <property type="match status" value="1"/>
</dbReference>
<gene>
    <name evidence="5" type="ORF">AMTR_s00108p00066140</name>
</gene>
<dbReference type="GO" id="GO:0003700">
    <property type="term" value="F:DNA-binding transcription factor activity"/>
    <property type="evidence" value="ECO:0007669"/>
    <property type="project" value="InterPro"/>
</dbReference>
<evidence type="ECO:0000256" key="3">
    <source>
        <dbReference type="ARBA" id="ARBA00023163"/>
    </source>
</evidence>
<evidence type="ECO:0000256" key="1">
    <source>
        <dbReference type="ARBA" id="ARBA00004123"/>
    </source>
</evidence>
<proteinExistence type="predicted"/>
<comment type="subcellular location">
    <subcellularLocation>
        <location evidence="1">Nucleus</location>
    </subcellularLocation>
</comment>
<dbReference type="InterPro" id="IPR009057">
    <property type="entry name" value="Homeodomain-like_sf"/>
</dbReference>